<dbReference type="InterPro" id="IPR000115">
    <property type="entry name" value="PRibGlycinamide_synth"/>
</dbReference>
<feature type="domain" description="ATP-grasp" evidence="12">
    <location>
        <begin position="111"/>
        <end position="318"/>
    </location>
</feature>
<reference evidence="14 16" key="1">
    <citation type="submission" date="2019-09" db="EMBL/GenBank/DDBJ databases">
        <title>Butyricimonas paravirosa DSM 105722 (=214-4 = JCM 18677 = CCUG 65563).</title>
        <authorList>
            <person name="Le Roy T."/>
            <person name="Cani P.D."/>
        </authorList>
    </citation>
    <scope>NUCLEOTIDE SEQUENCE [LARGE SCALE GENOMIC DNA]</scope>
    <source>
        <strain evidence="14 16">DSM 105722</strain>
    </source>
</reference>
<reference evidence="13 15" key="2">
    <citation type="submission" date="2020-03" db="EMBL/GenBank/DDBJ databases">
        <title>Genomic Encyclopedia of Type Strains, Phase IV (KMG-IV): sequencing the most valuable type-strain genomes for metagenomic binning, comparative biology and taxonomic classification.</title>
        <authorList>
            <person name="Goeker M."/>
        </authorList>
    </citation>
    <scope>NUCLEOTIDE SEQUENCE [LARGE SCALE GENOMIC DNA]</scope>
    <source>
        <strain evidence="13 15">DSM 105722</strain>
    </source>
</reference>
<dbReference type="RefSeq" id="WP_118304460.1">
    <property type="nucleotide sequence ID" value="NZ_BMPA01000002.1"/>
</dbReference>
<protein>
    <recommendedName>
        <fullName evidence="2 10">Phosphoribosylamine--glycine ligase</fullName>
        <ecNumber evidence="2 10">6.3.4.13</ecNumber>
    </recommendedName>
    <alternativeName>
        <fullName evidence="10">GARS</fullName>
    </alternativeName>
    <alternativeName>
        <fullName evidence="8 10">Glycinamide ribonucleotide synthetase</fullName>
    </alternativeName>
    <alternativeName>
        <fullName evidence="9 10">Phosphoribosylglycinamide synthetase</fullName>
    </alternativeName>
</protein>
<dbReference type="NCBIfam" id="TIGR00877">
    <property type="entry name" value="purD"/>
    <property type="match status" value="1"/>
</dbReference>
<dbReference type="PANTHER" id="PTHR43472:SF1">
    <property type="entry name" value="PHOSPHORIBOSYLAMINE--GLYCINE LIGASE, CHLOROPLASTIC"/>
    <property type="match status" value="1"/>
</dbReference>
<dbReference type="Proteomes" id="UP001302374">
    <property type="component" value="Chromosome"/>
</dbReference>
<dbReference type="Gene3D" id="3.30.1490.20">
    <property type="entry name" value="ATP-grasp fold, A domain"/>
    <property type="match status" value="1"/>
</dbReference>
<evidence type="ECO:0000313" key="15">
    <source>
        <dbReference type="Proteomes" id="UP000576368"/>
    </source>
</evidence>
<evidence type="ECO:0000256" key="2">
    <source>
        <dbReference type="ARBA" id="ARBA00013255"/>
    </source>
</evidence>
<dbReference type="InterPro" id="IPR011054">
    <property type="entry name" value="Rudment_hybrid_motif"/>
</dbReference>
<dbReference type="GO" id="GO:0005524">
    <property type="term" value="F:ATP binding"/>
    <property type="evidence" value="ECO:0007669"/>
    <property type="project" value="UniProtKB-UniRule"/>
</dbReference>
<dbReference type="Gene3D" id="3.30.470.20">
    <property type="entry name" value="ATP-grasp fold, B domain"/>
    <property type="match status" value="1"/>
</dbReference>
<dbReference type="SUPFAM" id="SSF51246">
    <property type="entry name" value="Rudiment single hybrid motif"/>
    <property type="match status" value="1"/>
</dbReference>
<dbReference type="PANTHER" id="PTHR43472">
    <property type="entry name" value="PHOSPHORIBOSYLAMINE--GLYCINE LIGASE"/>
    <property type="match status" value="1"/>
</dbReference>
<accession>A0A7X5YA61</accession>
<dbReference type="GeneID" id="86893069"/>
<evidence type="ECO:0000256" key="3">
    <source>
        <dbReference type="ARBA" id="ARBA00022598"/>
    </source>
</evidence>
<dbReference type="UniPathway" id="UPA00074">
    <property type="reaction ID" value="UER00125"/>
</dbReference>
<dbReference type="InterPro" id="IPR037123">
    <property type="entry name" value="PRibGlycinamide_synth_C_sf"/>
</dbReference>
<evidence type="ECO:0000256" key="1">
    <source>
        <dbReference type="ARBA" id="ARBA00005174"/>
    </source>
</evidence>
<name>A0A7X5YA61_9BACT</name>
<evidence type="ECO:0000256" key="10">
    <source>
        <dbReference type="HAMAP-Rule" id="MF_00138"/>
    </source>
</evidence>
<dbReference type="InterPro" id="IPR020561">
    <property type="entry name" value="PRibGlycinamid_synth_ATP-grasp"/>
</dbReference>
<dbReference type="Pfam" id="PF01071">
    <property type="entry name" value="GARS_A"/>
    <property type="match status" value="1"/>
</dbReference>
<keyword evidence="6 11" id="KW-0067">ATP-binding</keyword>
<proteinExistence type="inferred from homology"/>
<dbReference type="Proteomes" id="UP000576368">
    <property type="component" value="Unassembled WGS sequence"/>
</dbReference>
<dbReference type="Pfam" id="PF02843">
    <property type="entry name" value="GARS_C"/>
    <property type="match status" value="1"/>
</dbReference>
<keyword evidence="3 10" id="KW-0436">Ligase</keyword>
<evidence type="ECO:0000256" key="5">
    <source>
        <dbReference type="ARBA" id="ARBA00022755"/>
    </source>
</evidence>
<dbReference type="InterPro" id="IPR016185">
    <property type="entry name" value="PreATP-grasp_dom_sf"/>
</dbReference>
<sequence>MKVLLLGSGGREHALAWKINQSERLTKLYVAPGNAGTAEIAENVNIKVTDFEALATFVENNAIDMLVVGPEDPLVEGIRDYFEADARFARLMIVGPGKAGAILEGSKDFAKEFMFRHHIPTAGYLTVTKDNLEKGFAFLETLKPPYVLKADGLAAGKGVLILDNLEEAKRELELMLGGKFGKAGNQVVIEEYLKGIELSVFALTDGRSYKILGSAKDYKRIGEGDMGLNTGGMGAVSPVPFANEEFNRKVEERVVRPTIEGLQKDGIDYKGFVFFGLMNVGGDPYVIEYNVRMGDPETEVVMPRLKTDILSLFEAMAKGELEQAAFELDDRFCTTVMLVSQGYPGDYEKGKEITGVPDVKGSIVFHAGTKLADGKVVTNGGRVIAVSSFGKTMREALAQSYENVAKIHFDGMNFRRDIGFDL</sequence>
<comment type="catalytic activity">
    <reaction evidence="10">
        <text>5-phospho-beta-D-ribosylamine + glycine + ATP = N(1)-(5-phospho-beta-D-ribosyl)glycinamide + ADP + phosphate + H(+)</text>
        <dbReference type="Rhea" id="RHEA:17453"/>
        <dbReference type="ChEBI" id="CHEBI:15378"/>
        <dbReference type="ChEBI" id="CHEBI:30616"/>
        <dbReference type="ChEBI" id="CHEBI:43474"/>
        <dbReference type="ChEBI" id="CHEBI:57305"/>
        <dbReference type="ChEBI" id="CHEBI:58681"/>
        <dbReference type="ChEBI" id="CHEBI:143788"/>
        <dbReference type="ChEBI" id="CHEBI:456216"/>
        <dbReference type="EC" id="6.3.4.13"/>
    </reaction>
</comment>
<comment type="pathway">
    <text evidence="1 10">Purine metabolism; IMP biosynthesis via de novo pathway; N(1)-(5-phospho-D-ribosyl)glycinamide from 5-phospho-alpha-D-ribose 1-diphosphate: step 2/2.</text>
</comment>
<evidence type="ECO:0000256" key="6">
    <source>
        <dbReference type="ARBA" id="ARBA00022840"/>
    </source>
</evidence>
<evidence type="ECO:0000256" key="9">
    <source>
        <dbReference type="ARBA" id="ARBA00042864"/>
    </source>
</evidence>
<evidence type="ECO:0000256" key="8">
    <source>
        <dbReference type="ARBA" id="ARBA00042242"/>
    </source>
</evidence>
<dbReference type="AlphaFoldDB" id="A0A7X5YA61"/>
<dbReference type="InterPro" id="IPR011761">
    <property type="entry name" value="ATP-grasp"/>
</dbReference>
<dbReference type="Gene3D" id="3.90.600.10">
    <property type="entry name" value="Phosphoribosylglycinamide synthetase, C-terminal domain"/>
    <property type="match status" value="1"/>
</dbReference>
<dbReference type="SUPFAM" id="SSF52440">
    <property type="entry name" value="PreATP-grasp domain"/>
    <property type="match status" value="1"/>
</dbReference>
<keyword evidence="5 10" id="KW-0658">Purine biosynthesis</keyword>
<dbReference type="HAMAP" id="MF_00138">
    <property type="entry name" value="GARS"/>
    <property type="match status" value="1"/>
</dbReference>
<dbReference type="EMBL" id="CP043839">
    <property type="protein sequence ID" value="WOF13893.1"/>
    <property type="molecule type" value="Genomic_DNA"/>
</dbReference>
<evidence type="ECO:0000313" key="16">
    <source>
        <dbReference type="Proteomes" id="UP001302374"/>
    </source>
</evidence>
<dbReference type="GO" id="GO:0006189">
    <property type="term" value="P:'de novo' IMP biosynthetic process"/>
    <property type="evidence" value="ECO:0007669"/>
    <property type="project" value="UniProtKB-UniRule"/>
</dbReference>
<dbReference type="EMBL" id="JAATLI010000002">
    <property type="protein sequence ID" value="NJC17016.1"/>
    <property type="molecule type" value="Genomic_DNA"/>
</dbReference>
<dbReference type="PROSITE" id="PS50975">
    <property type="entry name" value="ATP_GRASP"/>
    <property type="match status" value="1"/>
</dbReference>
<keyword evidence="16" id="KW-1185">Reference proteome</keyword>
<dbReference type="GO" id="GO:0004637">
    <property type="term" value="F:phosphoribosylamine-glycine ligase activity"/>
    <property type="evidence" value="ECO:0007669"/>
    <property type="project" value="UniProtKB-UniRule"/>
</dbReference>
<dbReference type="InterPro" id="IPR020562">
    <property type="entry name" value="PRibGlycinamide_synth_N"/>
</dbReference>
<dbReference type="SMART" id="SM01209">
    <property type="entry name" value="GARS_A"/>
    <property type="match status" value="1"/>
</dbReference>
<keyword evidence="4 11" id="KW-0547">Nucleotide-binding</keyword>
<evidence type="ECO:0000313" key="13">
    <source>
        <dbReference type="EMBL" id="NJC17016.1"/>
    </source>
</evidence>
<gene>
    <name evidence="10 14" type="primary">purD</name>
    <name evidence="14" type="ORF">F1644_17200</name>
    <name evidence="13" type="ORF">GGR15_000621</name>
</gene>
<evidence type="ECO:0000313" key="14">
    <source>
        <dbReference type="EMBL" id="WOF13893.1"/>
    </source>
</evidence>
<dbReference type="InterPro" id="IPR013815">
    <property type="entry name" value="ATP_grasp_subdomain_1"/>
</dbReference>
<organism evidence="13 15">
    <name type="scientific">Butyricimonas paravirosa</name>
    <dbReference type="NCBI Taxonomy" id="1472417"/>
    <lineage>
        <taxon>Bacteria</taxon>
        <taxon>Pseudomonadati</taxon>
        <taxon>Bacteroidota</taxon>
        <taxon>Bacteroidia</taxon>
        <taxon>Bacteroidales</taxon>
        <taxon>Odoribacteraceae</taxon>
        <taxon>Butyricimonas</taxon>
    </lineage>
</organism>
<dbReference type="Gene3D" id="3.40.50.20">
    <property type="match status" value="1"/>
</dbReference>
<evidence type="ECO:0000256" key="7">
    <source>
        <dbReference type="ARBA" id="ARBA00038345"/>
    </source>
</evidence>
<dbReference type="FunFam" id="3.90.600.10:FF:000001">
    <property type="entry name" value="Trifunctional purine biosynthetic protein adenosine-3"/>
    <property type="match status" value="1"/>
</dbReference>
<dbReference type="GO" id="GO:0046872">
    <property type="term" value="F:metal ion binding"/>
    <property type="evidence" value="ECO:0007669"/>
    <property type="project" value="InterPro"/>
</dbReference>
<comment type="similarity">
    <text evidence="7 10">Belongs to the GARS family.</text>
</comment>
<evidence type="ECO:0000259" key="12">
    <source>
        <dbReference type="PROSITE" id="PS50975"/>
    </source>
</evidence>
<dbReference type="SMART" id="SM01210">
    <property type="entry name" value="GARS_C"/>
    <property type="match status" value="1"/>
</dbReference>
<dbReference type="SUPFAM" id="SSF56059">
    <property type="entry name" value="Glutathione synthetase ATP-binding domain-like"/>
    <property type="match status" value="1"/>
</dbReference>
<dbReference type="Pfam" id="PF02844">
    <property type="entry name" value="GARS_N"/>
    <property type="match status" value="1"/>
</dbReference>
<dbReference type="InterPro" id="IPR020560">
    <property type="entry name" value="PRibGlycinamide_synth_C-dom"/>
</dbReference>
<dbReference type="GO" id="GO:0009113">
    <property type="term" value="P:purine nucleobase biosynthetic process"/>
    <property type="evidence" value="ECO:0007669"/>
    <property type="project" value="InterPro"/>
</dbReference>
<evidence type="ECO:0000256" key="11">
    <source>
        <dbReference type="PROSITE-ProRule" id="PRU00409"/>
    </source>
</evidence>
<dbReference type="EC" id="6.3.4.13" evidence="2 10"/>
<evidence type="ECO:0000256" key="4">
    <source>
        <dbReference type="ARBA" id="ARBA00022741"/>
    </source>
</evidence>